<evidence type="ECO:0000256" key="7">
    <source>
        <dbReference type="ARBA" id="ARBA00023306"/>
    </source>
</evidence>
<feature type="compositionally biased region" description="Pro residues" evidence="10">
    <location>
        <begin position="182"/>
        <end position="202"/>
    </location>
</feature>
<dbReference type="GO" id="GO:0005886">
    <property type="term" value="C:plasma membrane"/>
    <property type="evidence" value="ECO:0007669"/>
    <property type="project" value="UniProtKB-SubCell"/>
</dbReference>
<organism evidence="12 13">
    <name type="scientific">Luteibacter rhizovicinus DSM 16549</name>
    <dbReference type="NCBI Taxonomy" id="1440763"/>
    <lineage>
        <taxon>Bacteria</taxon>
        <taxon>Pseudomonadati</taxon>
        <taxon>Pseudomonadota</taxon>
        <taxon>Gammaproteobacteria</taxon>
        <taxon>Lysobacterales</taxon>
        <taxon>Rhodanobacteraceae</taxon>
        <taxon>Luteibacter</taxon>
    </lineage>
</organism>
<gene>
    <name evidence="8" type="primary">zipA</name>
    <name evidence="12" type="ORF">BJI69_15575</name>
</gene>
<dbReference type="SMART" id="SM00771">
    <property type="entry name" value="ZipA_C"/>
    <property type="match status" value="1"/>
</dbReference>
<proteinExistence type="inferred from homology"/>
<keyword evidence="5 8" id="KW-1133">Transmembrane helix</keyword>
<dbReference type="InterPro" id="IPR011919">
    <property type="entry name" value="Cell_div_ZipA"/>
</dbReference>
<feature type="region of interest" description="Disordered" evidence="10">
    <location>
        <begin position="38"/>
        <end position="111"/>
    </location>
</feature>
<dbReference type="PANTHER" id="PTHR38685:SF1">
    <property type="entry name" value="CELL DIVISION PROTEIN ZIPA"/>
    <property type="match status" value="1"/>
</dbReference>
<feature type="domain" description="ZipA C-terminal FtsZ-binding" evidence="11">
    <location>
        <begin position="216"/>
        <end position="346"/>
    </location>
</feature>
<comment type="subunit">
    <text evidence="8">Interacts with FtsZ via their C-terminal domains.</text>
</comment>
<reference evidence="13" key="1">
    <citation type="submission" date="2016-09" db="EMBL/GenBank/DDBJ databases">
        <authorList>
            <person name="Lysoe E."/>
        </authorList>
    </citation>
    <scope>NUCLEOTIDE SEQUENCE [LARGE SCALE GENOMIC DNA]</scope>
    <source>
        <strain evidence="13">LJ96T</strain>
    </source>
</reference>
<keyword evidence="1 8" id="KW-1003">Cell membrane</keyword>
<dbReference type="OrthoDB" id="7054914at2"/>
<feature type="region of interest" description="Disordered" evidence="10">
    <location>
        <begin position="124"/>
        <end position="157"/>
    </location>
</feature>
<dbReference type="RefSeq" id="WP_046980794.1">
    <property type="nucleotide sequence ID" value="NZ_CP017480.1"/>
</dbReference>
<protein>
    <recommendedName>
        <fullName evidence="8 9">Cell division protein ZipA</fullName>
    </recommendedName>
</protein>
<comment type="subcellular location">
    <subcellularLocation>
        <location evidence="8">Cell inner membrane</location>
        <topology evidence="8">Single-pass type I membrane protein</topology>
    </subcellularLocation>
    <text evidence="8">Localizes to the Z ring in an FtsZ-dependent manner.</text>
</comment>
<dbReference type="PANTHER" id="PTHR38685">
    <property type="entry name" value="CELL DIVISION PROTEIN ZIPA"/>
    <property type="match status" value="1"/>
</dbReference>
<dbReference type="InterPro" id="IPR036765">
    <property type="entry name" value="ZipA_FtsZ-bd_C_sf"/>
</dbReference>
<keyword evidence="3 8" id="KW-0132">Cell division</keyword>
<evidence type="ECO:0000256" key="2">
    <source>
        <dbReference type="ARBA" id="ARBA00022519"/>
    </source>
</evidence>
<comment type="similarity">
    <text evidence="8 9">Belongs to the ZipA family.</text>
</comment>
<dbReference type="HAMAP" id="MF_00509">
    <property type="entry name" value="ZipA"/>
    <property type="match status" value="1"/>
</dbReference>
<evidence type="ECO:0000256" key="9">
    <source>
        <dbReference type="RuleBase" id="RU003612"/>
    </source>
</evidence>
<feature type="compositionally biased region" description="Basic and acidic residues" evidence="10">
    <location>
        <begin position="38"/>
        <end position="59"/>
    </location>
</feature>
<evidence type="ECO:0000256" key="1">
    <source>
        <dbReference type="ARBA" id="ARBA00022475"/>
    </source>
</evidence>
<feature type="compositionally biased region" description="Acidic residues" evidence="10">
    <location>
        <begin position="60"/>
        <end position="69"/>
    </location>
</feature>
<dbReference type="SUPFAM" id="SSF64383">
    <property type="entry name" value="Cell-division protein ZipA, C-terminal domain"/>
    <property type="match status" value="1"/>
</dbReference>
<dbReference type="GO" id="GO:0032153">
    <property type="term" value="C:cell division site"/>
    <property type="evidence" value="ECO:0007669"/>
    <property type="project" value="UniProtKB-UniRule"/>
</dbReference>
<dbReference type="Pfam" id="PF04354">
    <property type="entry name" value="ZipA_C"/>
    <property type="match status" value="1"/>
</dbReference>
<evidence type="ECO:0000256" key="5">
    <source>
        <dbReference type="ARBA" id="ARBA00022989"/>
    </source>
</evidence>
<dbReference type="STRING" id="1440763.BJI69_15575"/>
<name>A0A1L3EVV1_9GAMM</name>
<evidence type="ECO:0000256" key="6">
    <source>
        <dbReference type="ARBA" id="ARBA00023136"/>
    </source>
</evidence>
<sequence length="362" mass="39371">MHPVIGLAWNPAVGIPMLFVGIVVLVLIWLFGQPRKEQQGRRKPVPEAQERSRERREPVFNDEGEEVGDGGESFSARDDRSYDTRGDREFSARDDEANDPLFRPSPKQGELDVDLRAELERLGASLSGDRGAIHPPQARDESAAPVAPPHSPQQRVEPRFDLPFDLDEPVAAAPAPVARPAAPAPTPAPAPAPAPAAPPKAPPRSDLGRRPSHAPVERIVSLYVVAREGSKFHGSDLVVAAEKAGLEFGDMGIYHRLVDGHPEQGPIFSVANLTKPGNFDMGRIATLQTSGLSFFMALPGPAPALDAWDAMLPTAQRLAELLDGLVLDEERNALGRQRIAHIRDELRGWDRGHEGEEIKFGQ</sequence>
<dbReference type="KEGG" id="lrz:BJI69_15575"/>
<evidence type="ECO:0000259" key="11">
    <source>
        <dbReference type="SMART" id="SM00771"/>
    </source>
</evidence>
<evidence type="ECO:0000313" key="12">
    <source>
        <dbReference type="EMBL" id="APG05178.1"/>
    </source>
</evidence>
<dbReference type="GO" id="GO:0043093">
    <property type="term" value="P:FtsZ-dependent cytokinesis"/>
    <property type="evidence" value="ECO:0007669"/>
    <property type="project" value="UniProtKB-UniRule"/>
</dbReference>
<evidence type="ECO:0000256" key="3">
    <source>
        <dbReference type="ARBA" id="ARBA00022618"/>
    </source>
</evidence>
<dbReference type="InterPro" id="IPR007449">
    <property type="entry name" value="ZipA_FtsZ-bd_C"/>
</dbReference>
<dbReference type="GO" id="GO:0000917">
    <property type="term" value="P:division septum assembly"/>
    <property type="evidence" value="ECO:0007669"/>
    <property type="project" value="TreeGrafter"/>
</dbReference>
<feature type="compositionally biased region" description="Basic and acidic residues" evidence="10">
    <location>
        <begin position="75"/>
        <end position="95"/>
    </location>
</feature>
<keyword evidence="13" id="KW-1185">Reference proteome</keyword>
<keyword evidence="2 8" id="KW-0997">Cell inner membrane</keyword>
<dbReference type="EMBL" id="CP017480">
    <property type="protein sequence ID" value="APG05178.1"/>
    <property type="molecule type" value="Genomic_DNA"/>
</dbReference>
<evidence type="ECO:0000256" key="10">
    <source>
        <dbReference type="SAM" id="MobiDB-lite"/>
    </source>
</evidence>
<evidence type="ECO:0000256" key="4">
    <source>
        <dbReference type="ARBA" id="ARBA00022692"/>
    </source>
</evidence>
<keyword evidence="7 8" id="KW-0131">Cell cycle</keyword>
<feature type="region of interest" description="Disordered" evidence="10">
    <location>
        <begin position="176"/>
        <end position="212"/>
    </location>
</feature>
<dbReference type="Gene3D" id="3.30.1400.10">
    <property type="entry name" value="ZipA, C-terminal FtsZ-binding domain"/>
    <property type="match status" value="1"/>
</dbReference>
<dbReference type="NCBIfam" id="TIGR02205">
    <property type="entry name" value="septum_zipA"/>
    <property type="match status" value="1"/>
</dbReference>
<keyword evidence="6 8" id="KW-0472">Membrane</keyword>
<accession>A0A1L3EVV1</accession>
<keyword evidence="4 8" id="KW-0812">Transmembrane</keyword>
<evidence type="ECO:0000313" key="13">
    <source>
        <dbReference type="Proteomes" id="UP000182987"/>
    </source>
</evidence>
<dbReference type="AlphaFoldDB" id="A0A1L3EVV1"/>
<feature type="transmembrane region" description="Helical" evidence="8">
    <location>
        <begin position="12"/>
        <end position="32"/>
    </location>
</feature>
<comment type="function">
    <text evidence="8 9">Essential cell division protein that stabilizes the FtsZ protofilaments by cross-linking them and that serves as a cytoplasmic membrane anchor for the Z ring. Also required for the recruitment to the septal ring of downstream cell division proteins.</text>
</comment>
<evidence type="ECO:0000256" key="8">
    <source>
        <dbReference type="HAMAP-Rule" id="MF_00509"/>
    </source>
</evidence>
<dbReference type="Proteomes" id="UP000182987">
    <property type="component" value="Chromosome"/>
</dbReference>